<sequence>MIYRTIIIFMLLFTQEVLSNEVMNDYIFYQSNDYLPKRKVATYAVYLKKNDPCIHVIDMRKNADDKFCKMGDSGLDLQNDYPTIYPTMMYIGGGSFYFHVAAPWNEQKCEIKLYKKSINCESTGK</sequence>
<protein>
    <submittedName>
        <fullName evidence="1">Uncharacterized protein</fullName>
    </submittedName>
</protein>
<keyword evidence="2" id="KW-1185">Reference proteome</keyword>
<name>A0ABX6QYU7_9VIBR</name>
<dbReference type="EMBL" id="CP046268">
    <property type="protein sequence ID" value="QMV14186.1"/>
    <property type="molecule type" value="Genomic_DNA"/>
</dbReference>
<evidence type="ECO:0000313" key="1">
    <source>
        <dbReference type="EMBL" id="QMV14186.1"/>
    </source>
</evidence>
<proteinExistence type="predicted"/>
<organism evidence="1 2">
    <name type="scientific">Vibrio spartinae</name>
    <dbReference type="NCBI Taxonomy" id="1918945"/>
    <lineage>
        <taxon>Bacteria</taxon>
        <taxon>Pseudomonadati</taxon>
        <taxon>Pseudomonadota</taxon>
        <taxon>Gammaproteobacteria</taxon>
        <taxon>Vibrionales</taxon>
        <taxon>Vibrionaceae</taxon>
        <taxon>Vibrio</taxon>
    </lineage>
</organism>
<accession>A0ABX6QYU7</accession>
<reference evidence="1 2" key="1">
    <citation type="journal article" date="2020" name="J. Nat. Prod.">
        <title>Genomics-Metabolomics Profiling Disclosed Marine Vibrio spartinae 3.6 as a Producer of a New Branched Side Chain Prodigiosin.</title>
        <authorList>
            <person name="Vitale G.A."/>
            <person name="Sciarretta M."/>
            <person name="Palma Esposito F."/>
            <person name="January G.G."/>
            <person name="Giaccio M."/>
            <person name="Bunk B."/>
            <person name="Sproer C."/>
            <person name="Bajerski F."/>
            <person name="Power D."/>
            <person name="Festa C."/>
            <person name="Monti M.C."/>
            <person name="D'Auria M.V."/>
            <person name="de Pascale D."/>
        </authorList>
    </citation>
    <scope>NUCLEOTIDE SEQUENCE [LARGE SCALE GENOMIC DNA]</scope>
    <source>
        <strain evidence="1 2">3.6</strain>
    </source>
</reference>
<gene>
    <name evidence="1" type="ORF">Vspart_01438</name>
</gene>
<dbReference type="Proteomes" id="UP000515264">
    <property type="component" value="Chromosome 1"/>
</dbReference>
<evidence type="ECO:0000313" key="2">
    <source>
        <dbReference type="Proteomes" id="UP000515264"/>
    </source>
</evidence>